<proteinExistence type="predicted"/>
<accession>A0A246JRT9</accession>
<dbReference type="Proteomes" id="UP000197361">
    <property type="component" value="Unassembled WGS sequence"/>
</dbReference>
<name>A0A246JRT9_9SPHN</name>
<reference evidence="1 2" key="1">
    <citation type="journal article" date="2010" name="Int. J. Syst. Evol. Microbiol.">
        <title>Sphingopyxis bauzanensis sp. nov., a psychrophilic bacterium isolated from soil.</title>
        <authorList>
            <person name="Zhang D.C."/>
            <person name="Liu H.C."/>
            <person name="Xin Y.H."/>
            <person name="Zhou Y.G."/>
            <person name="Schinner F."/>
            <person name="Margesin R."/>
        </authorList>
    </citation>
    <scope>NUCLEOTIDE SEQUENCE [LARGE SCALE GENOMIC DNA]</scope>
    <source>
        <strain evidence="1 2">DSM 22271</strain>
    </source>
</reference>
<dbReference type="RefSeq" id="WP_088441831.1">
    <property type="nucleotide sequence ID" value="NZ_BMMC01000002.1"/>
</dbReference>
<sequence length="467" mass="49813">MRIDLPAYLPDQSINSGVITVAENVYRAADGYRPIGSFLTNSTALPAAFNGGGAFISTSGTSYLLAGTTTTLSRYSAGGWVSLLSALTVTKRWNYAQFGDFVVAVNGGVTQAVNLNAGTAAALAGAPTFTCITVVGDYVVGGQAGGDILLVQWSAFNDHTGWTPGTDQSGFQPMLTGGEIMGIAGGEFGIILQRGRLVRMSRTGAADAPFQFDEITPNVGCASKGSVCQHGRSVFFLSDRGFMACEDGQLPVPIGNEKVDRDFQSQVPRDEWHRIYGAVDPRRTLVSWVLPGNPGKEWIYNWTLQEWSTGAYVVDGIFSGFTSSTDTDNTGITNVDSDPALTVDDPRFSGGAPRLFAVQNGQIGTLEGPPLAARVWMGFVEFAKDRVSRLRSVRPVGDLTAASCVLDCRQRLGDAENLKTTGSMRDSGVMAVRASGKYVATRLSIPAGHSWNYVRAFEYDVESGGNR</sequence>
<organism evidence="1 2">
    <name type="scientific">Sphingopyxis bauzanensis</name>
    <dbReference type="NCBI Taxonomy" id="651663"/>
    <lineage>
        <taxon>Bacteria</taxon>
        <taxon>Pseudomonadati</taxon>
        <taxon>Pseudomonadota</taxon>
        <taxon>Alphaproteobacteria</taxon>
        <taxon>Sphingomonadales</taxon>
        <taxon>Sphingomonadaceae</taxon>
        <taxon>Sphingopyxis</taxon>
    </lineage>
</organism>
<gene>
    <name evidence="1" type="ORF">CDQ92_13175</name>
</gene>
<keyword evidence="2" id="KW-1185">Reference proteome</keyword>
<dbReference type="EMBL" id="NISK01000003">
    <property type="protein sequence ID" value="OWQ95730.1"/>
    <property type="molecule type" value="Genomic_DNA"/>
</dbReference>
<evidence type="ECO:0000313" key="2">
    <source>
        <dbReference type="Proteomes" id="UP000197361"/>
    </source>
</evidence>
<dbReference type="AlphaFoldDB" id="A0A246JRT9"/>
<protein>
    <submittedName>
        <fullName evidence="1">Uncharacterized protein</fullName>
    </submittedName>
</protein>
<dbReference type="OrthoDB" id="8175892at2"/>
<comment type="caution">
    <text evidence="1">The sequence shown here is derived from an EMBL/GenBank/DDBJ whole genome shotgun (WGS) entry which is preliminary data.</text>
</comment>
<evidence type="ECO:0000313" key="1">
    <source>
        <dbReference type="EMBL" id="OWQ95730.1"/>
    </source>
</evidence>